<dbReference type="STRING" id="85968.GCA_900073015_02187"/>
<keyword evidence="3" id="KW-1185">Reference proteome</keyword>
<name>A0A2G5P5G2_9MYCO</name>
<comment type="caution">
    <text evidence="2">The sequence shown here is derived from an EMBL/GenBank/DDBJ whole genome shotgun (WGS) entry which is preliminary data.</text>
</comment>
<evidence type="ECO:0008006" key="4">
    <source>
        <dbReference type="Google" id="ProtNLM"/>
    </source>
</evidence>
<dbReference type="EMBL" id="PDCN02000028">
    <property type="protein sequence ID" value="PIB73525.1"/>
    <property type="molecule type" value="Genomic_DNA"/>
</dbReference>
<dbReference type="OrthoDB" id="4381691at2"/>
<evidence type="ECO:0000256" key="1">
    <source>
        <dbReference type="SAM" id="SignalP"/>
    </source>
</evidence>
<gene>
    <name evidence="2" type="ORF">CQY22_016465</name>
</gene>
<dbReference type="Proteomes" id="UP000230551">
    <property type="component" value="Unassembled WGS sequence"/>
</dbReference>
<evidence type="ECO:0000313" key="3">
    <source>
        <dbReference type="Proteomes" id="UP000230551"/>
    </source>
</evidence>
<accession>A0A2G5P5G2</accession>
<feature type="signal peptide" evidence="1">
    <location>
        <begin position="1"/>
        <end position="27"/>
    </location>
</feature>
<dbReference type="RefSeq" id="WP_090589051.1">
    <property type="nucleotide sequence ID" value="NZ_CP104302.1"/>
</dbReference>
<evidence type="ECO:0000313" key="2">
    <source>
        <dbReference type="EMBL" id="PIB73525.1"/>
    </source>
</evidence>
<organism evidence="2 3">
    <name type="scientific">Mycolicibacterium brumae</name>
    <dbReference type="NCBI Taxonomy" id="85968"/>
    <lineage>
        <taxon>Bacteria</taxon>
        <taxon>Bacillati</taxon>
        <taxon>Actinomycetota</taxon>
        <taxon>Actinomycetes</taxon>
        <taxon>Mycobacteriales</taxon>
        <taxon>Mycobacteriaceae</taxon>
        <taxon>Mycolicibacterium</taxon>
    </lineage>
</organism>
<keyword evidence="1" id="KW-0732">Signal</keyword>
<protein>
    <recommendedName>
        <fullName evidence="4">DUF3761 domain-containing protein</fullName>
    </recommendedName>
</protein>
<sequence length="85" mass="8606">MRNASRFFIAACAVTLALGHSAAVAGADPDPPPAPGSSCGDSKVITTIGTCEPINSDCTGYDFMVIGRVAANGRCVFPGVDGTTW</sequence>
<dbReference type="AlphaFoldDB" id="A0A2G5P5G2"/>
<proteinExistence type="predicted"/>
<feature type="chain" id="PRO_5013814929" description="DUF3761 domain-containing protein" evidence="1">
    <location>
        <begin position="28"/>
        <end position="85"/>
    </location>
</feature>
<reference evidence="2 3" key="1">
    <citation type="journal article" date="2017" name="Infect. Genet. Evol.">
        <title>The new phylogeny of the genus Mycobacterium: The old and the news.</title>
        <authorList>
            <person name="Tortoli E."/>
            <person name="Fedrizzi T."/>
            <person name="Meehan C.J."/>
            <person name="Trovato A."/>
            <person name="Grottola A."/>
            <person name="Giacobazzi E."/>
            <person name="Serpini G.F."/>
            <person name="Tagliazucchi S."/>
            <person name="Fabio A."/>
            <person name="Bettua C."/>
            <person name="Bertorelli R."/>
            <person name="Frascaro F."/>
            <person name="De Sanctis V."/>
            <person name="Pecorari M."/>
            <person name="Jousson O."/>
            <person name="Segata N."/>
            <person name="Cirillo D.M."/>
        </authorList>
    </citation>
    <scope>NUCLEOTIDE SEQUENCE [LARGE SCALE GENOMIC DNA]</scope>
    <source>
        <strain evidence="2 3">CIP1034565</strain>
    </source>
</reference>